<organism evidence="3 4">
    <name type="scientific">Colocasia esculenta</name>
    <name type="common">Wild taro</name>
    <name type="synonym">Arum esculentum</name>
    <dbReference type="NCBI Taxonomy" id="4460"/>
    <lineage>
        <taxon>Eukaryota</taxon>
        <taxon>Viridiplantae</taxon>
        <taxon>Streptophyta</taxon>
        <taxon>Embryophyta</taxon>
        <taxon>Tracheophyta</taxon>
        <taxon>Spermatophyta</taxon>
        <taxon>Magnoliopsida</taxon>
        <taxon>Liliopsida</taxon>
        <taxon>Araceae</taxon>
        <taxon>Aroideae</taxon>
        <taxon>Colocasieae</taxon>
        <taxon>Colocasia</taxon>
    </lineage>
</organism>
<dbReference type="PANTHER" id="PTHR31286">
    <property type="entry name" value="GLYCINE-RICH CELL WALL STRUCTURAL PROTEIN 1.8-LIKE"/>
    <property type="match status" value="1"/>
</dbReference>
<dbReference type="InterPro" id="IPR025558">
    <property type="entry name" value="DUF4283"/>
</dbReference>
<sequence>MFGPRSPTFGRAMCNKLGHMKGECSELKKEMHKKYKKNIKMKRPKTMLATWSDEDQSEDEGENSSSSKGEELCFMANNNDSKRERMCSFLLGLVAPSALGALPAMAATGGAPPITLVGGLSFTKVVAASLELPPMNTKVHVPAFTEKGEPAVFFSKDEMDASLIPFQFSVVTKMAYGRPAILEIRSHLSSRCSLKDSFLISALDNWHLLLWFKCKDDYLRVLLRESLYVQGKLFKIFNWTAFFKLSEEPSTVLVWVEFPALPLNLYYKNLLFSIAANVGSVVQIAHATEHLLNTKAARVCVEVDLLKPSSDRVWIGMGELGGYWQEVSYLNMPEYCCVCRRLGHLMENYRSMGDVVQIHKRPLPAPMVVGRPNKVWIPVSEGVGVGSSQQIDSTDGGGKGEASGLEDLTALEKQTSIKERVLYGHAEMERFRKETVDLTGMVEEVPKERRDRVVTRARARSKDRGTTFSCKGSVDTTISGVDTMAQSKDRNVNKRSTSVDTSLGQEFVSRRTHCVV</sequence>
<feature type="domain" description="DUF4283" evidence="2">
    <location>
        <begin position="167"/>
        <end position="247"/>
    </location>
</feature>
<dbReference type="InterPro" id="IPR040256">
    <property type="entry name" value="At4g02000-like"/>
</dbReference>
<dbReference type="PANTHER" id="PTHR31286:SF180">
    <property type="entry name" value="OS10G0362600 PROTEIN"/>
    <property type="match status" value="1"/>
</dbReference>
<dbReference type="Proteomes" id="UP000652761">
    <property type="component" value="Unassembled WGS sequence"/>
</dbReference>
<name>A0A843W2E1_COLES</name>
<feature type="compositionally biased region" description="Acidic residues" evidence="1">
    <location>
        <begin position="52"/>
        <end position="62"/>
    </location>
</feature>
<accession>A0A843W2E1</accession>
<dbReference type="OrthoDB" id="786567at2759"/>
<evidence type="ECO:0000259" key="2">
    <source>
        <dbReference type="Pfam" id="PF14111"/>
    </source>
</evidence>
<dbReference type="AlphaFoldDB" id="A0A843W2E1"/>
<reference evidence="3" key="1">
    <citation type="submission" date="2017-07" db="EMBL/GenBank/DDBJ databases">
        <title>Taro Niue Genome Assembly and Annotation.</title>
        <authorList>
            <person name="Atibalentja N."/>
            <person name="Keating K."/>
            <person name="Fields C.J."/>
        </authorList>
    </citation>
    <scope>NUCLEOTIDE SEQUENCE</scope>
    <source>
        <strain evidence="3">Niue_2</strain>
        <tissue evidence="3">Leaf</tissue>
    </source>
</reference>
<evidence type="ECO:0000313" key="3">
    <source>
        <dbReference type="EMBL" id="MQM03972.1"/>
    </source>
</evidence>
<protein>
    <recommendedName>
        <fullName evidence="2">DUF4283 domain-containing protein</fullName>
    </recommendedName>
</protein>
<feature type="region of interest" description="Disordered" evidence="1">
    <location>
        <begin position="46"/>
        <end position="72"/>
    </location>
</feature>
<dbReference type="Pfam" id="PF14111">
    <property type="entry name" value="DUF4283"/>
    <property type="match status" value="1"/>
</dbReference>
<evidence type="ECO:0000313" key="4">
    <source>
        <dbReference type="Proteomes" id="UP000652761"/>
    </source>
</evidence>
<comment type="caution">
    <text evidence="3">The sequence shown here is derived from an EMBL/GenBank/DDBJ whole genome shotgun (WGS) entry which is preliminary data.</text>
</comment>
<proteinExistence type="predicted"/>
<keyword evidence="4" id="KW-1185">Reference proteome</keyword>
<dbReference type="EMBL" id="NMUH01003131">
    <property type="protein sequence ID" value="MQM03972.1"/>
    <property type="molecule type" value="Genomic_DNA"/>
</dbReference>
<gene>
    <name evidence="3" type="ORF">Taro_036764</name>
</gene>
<evidence type="ECO:0000256" key="1">
    <source>
        <dbReference type="SAM" id="MobiDB-lite"/>
    </source>
</evidence>